<feature type="compositionally biased region" description="Low complexity" evidence="1">
    <location>
        <begin position="381"/>
        <end position="391"/>
    </location>
</feature>
<organism evidence="2 3">
    <name type="scientific">Araneus ventricosus</name>
    <name type="common">Orbweaver spider</name>
    <name type="synonym">Epeira ventricosa</name>
    <dbReference type="NCBI Taxonomy" id="182803"/>
    <lineage>
        <taxon>Eukaryota</taxon>
        <taxon>Metazoa</taxon>
        <taxon>Ecdysozoa</taxon>
        <taxon>Arthropoda</taxon>
        <taxon>Chelicerata</taxon>
        <taxon>Arachnida</taxon>
        <taxon>Araneae</taxon>
        <taxon>Araneomorphae</taxon>
        <taxon>Entelegynae</taxon>
        <taxon>Araneoidea</taxon>
        <taxon>Araneidae</taxon>
        <taxon>Araneus</taxon>
    </lineage>
</organism>
<dbReference type="Proteomes" id="UP000499080">
    <property type="component" value="Unassembled WGS sequence"/>
</dbReference>
<feature type="compositionally biased region" description="Basic and acidic residues" evidence="1">
    <location>
        <begin position="287"/>
        <end position="302"/>
    </location>
</feature>
<evidence type="ECO:0000256" key="1">
    <source>
        <dbReference type="SAM" id="MobiDB-lite"/>
    </source>
</evidence>
<dbReference type="OrthoDB" id="10622061at2759"/>
<dbReference type="AlphaFoldDB" id="A0A4Y2B9A5"/>
<feature type="compositionally biased region" description="Polar residues" evidence="1">
    <location>
        <begin position="401"/>
        <end position="411"/>
    </location>
</feature>
<feature type="compositionally biased region" description="Acidic residues" evidence="1">
    <location>
        <begin position="11"/>
        <end position="24"/>
    </location>
</feature>
<feature type="compositionally biased region" description="Polar residues" evidence="1">
    <location>
        <begin position="234"/>
        <end position="243"/>
    </location>
</feature>
<comment type="caution">
    <text evidence="2">The sequence shown here is derived from an EMBL/GenBank/DDBJ whole genome shotgun (WGS) entry which is preliminary data.</text>
</comment>
<accession>A0A4Y2B9A5</accession>
<feature type="region of interest" description="Disordered" evidence="1">
    <location>
        <begin position="381"/>
        <end position="439"/>
    </location>
</feature>
<evidence type="ECO:0000313" key="3">
    <source>
        <dbReference type="Proteomes" id="UP000499080"/>
    </source>
</evidence>
<feature type="region of interest" description="Disordered" evidence="1">
    <location>
        <begin position="1"/>
        <end position="24"/>
    </location>
</feature>
<protein>
    <submittedName>
        <fullName evidence="2">Uncharacterized protein</fullName>
    </submittedName>
</protein>
<name>A0A4Y2B9A5_ARAVE</name>
<feature type="compositionally biased region" description="Basic and acidic residues" evidence="1">
    <location>
        <begin position="247"/>
        <end position="268"/>
    </location>
</feature>
<feature type="compositionally biased region" description="Basic and acidic residues" evidence="1">
    <location>
        <begin position="1"/>
        <end position="10"/>
    </location>
</feature>
<evidence type="ECO:0000313" key="2">
    <source>
        <dbReference type="EMBL" id="GBL88633.1"/>
    </source>
</evidence>
<reference evidence="2 3" key="1">
    <citation type="journal article" date="2019" name="Sci. Rep.">
        <title>Orb-weaving spider Araneus ventricosus genome elucidates the spidroin gene catalogue.</title>
        <authorList>
            <person name="Kono N."/>
            <person name="Nakamura H."/>
            <person name="Ohtoshi R."/>
            <person name="Moran D.A.P."/>
            <person name="Shinohara A."/>
            <person name="Yoshida Y."/>
            <person name="Fujiwara M."/>
            <person name="Mori M."/>
            <person name="Tomita M."/>
            <person name="Arakawa K."/>
        </authorList>
    </citation>
    <scope>NUCLEOTIDE SEQUENCE [LARGE SCALE GENOMIC DNA]</scope>
</reference>
<gene>
    <name evidence="2" type="ORF">AVEN_195629_1</name>
</gene>
<feature type="region of interest" description="Disordered" evidence="1">
    <location>
        <begin position="214"/>
        <end position="302"/>
    </location>
</feature>
<proteinExistence type="predicted"/>
<keyword evidence="3" id="KW-1185">Reference proteome</keyword>
<dbReference type="EMBL" id="BGPR01000061">
    <property type="protein sequence ID" value="GBL88633.1"/>
    <property type="molecule type" value="Genomic_DNA"/>
</dbReference>
<feature type="compositionally biased region" description="Polar residues" evidence="1">
    <location>
        <begin position="428"/>
        <end position="439"/>
    </location>
</feature>
<sequence>MEKDYNKEVSDSDDSPGENADDEELSIIDKKMLLIAKERSLQQQLDKISEELHMSRQMLAYFQDSLSHDEISQLQTSPLERCISPIASPIHKSENLPEDTFENLPDSPILAGSLRQPGIVSCDAIEALGKQSKNISNKILCFEAIMEKQIKLFQSNSPPKPSNNETQASGSYIESDTRYETAPNLEIVKTNVGSGRYYVGKGKEAANENFRYKKRSKTASSCDSPGKEAENPIYRSSKTSVSSCEPLAKDSPVKRSEEAFSTPEKKTLDSQSTKAELTRISPAMKRQRPDSNKKDLDESCARTSVDDDLKIAKKLKSEDDEKVSRQYPTLTELLSQKNHESIDLAQFMDQPQTDQTSNEWEQLNLPSTSGLSNVVGCISNSEESSLASGSEDVLLSERGESSLTSGSNISPGGSGESSLMGVSEDTSRSGNGESQHFQS</sequence>